<evidence type="ECO:0000256" key="2">
    <source>
        <dbReference type="ARBA" id="ARBA00022801"/>
    </source>
</evidence>
<dbReference type="Proteomes" id="UP000197065">
    <property type="component" value="Unassembled WGS sequence"/>
</dbReference>
<feature type="region of interest" description="Disordered" evidence="5">
    <location>
        <begin position="807"/>
        <end position="845"/>
    </location>
</feature>
<feature type="domain" description="Helicase C-terminal" evidence="7">
    <location>
        <begin position="172"/>
        <end position="317"/>
    </location>
</feature>
<organism evidence="8 9">
    <name type="scientific">Arboricoccus pini</name>
    <dbReference type="NCBI Taxonomy" id="1963835"/>
    <lineage>
        <taxon>Bacteria</taxon>
        <taxon>Pseudomonadati</taxon>
        <taxon>Pseudomonadota</taxon>
        <taxon>Alphaproteobacteria</taxon>
        <taxon>Geminicoccales</taxon>
        <taxon>Geminicoccaceae</taxon>
        <taxon>Arboricoccus</taxon>
    </lineage>
</organism>
<evidence type="ECO:0000256" key="3">
    <source>
        <dbReference type="ARBA" id="ARBA00022806"/>
    </source>
</evidence>
<keyword evidence="4" id="KW-0067">ATP-binding</keyword>
<evidence type="ECO:0000259" key="7">
    <source>
        <dbReference type="PROSITE" id="PS51194"/>
    </source>
</evidence>
<dbReference type="InterPro" id="IPR055206">
    <property type="entry name" value="DEXQc_SUV3"/>
</dbReference>
<dbReference type="SMART" id="SM00490">
    <property type="entry name" value="HELICc"/>
    <property type="match status" value="1"/>
</dbReference>
<dbReference type="SUPFAM" id="SSF52540">
    <property type="entry name" value="P-loop containing nucleoside triphosphate hydrolases"/>
    <property type="match status" value="2"/>
</dbReference>
<reference evidence="8 9" key="1">
    <citation type="submission" date="2017-06" db="EMBL/GenBank/DDBJ databases">
        <authorList>
            <person name="Kim H.J."/>
            <person name="Triplett B.A."/>
        </authorList>
    </citation>
    <scope>NUCLEOTIDE SEQUENCE [LARGE SCALE GENOMIC DNA]</scope>
    <source>
        <strain evidence="8 9">B29T1</strain>
    </source>
</reference>
<dbReference type="EMBL" id="FYEH01000014">
    <property type="protein sequence ID" value="SNB75839.1"/>
    <property type="molecule type" value="Genomic_DNA"/>
</dbReference>
<sequence length="859" mass="94706">MWLAFGRECAKIDDMKKEVATAGRILAVLGPTNTGKTHFAVERMLAHESGMIGFPLRLLAREVYDRVVALKGAAAVALRTGEEKLGSDQAAYTIATVEAMPMQRQVAFLGVDEIQLCADFERGHVFTDRLLHARGYHETMFLGSDTIRQALKRLIPSAEIITRPRFSTLSYAGHAKLNRLPRRSAVVAFSTADVYTLGEIVRRQKGGAAVVLGALSPRTRNAQVALFQSGEVDHLIATDAIGMGLNMDLAHVALAGVHKFDGRHQRKLTPPEVAQIAGRAGRHMADGTFGTTNGCEPLDEHLVEAVETHQFTSLKALRWRNSFLDFNSIEKLRHSLDAPPRHPGLIKVRDALDDRSLALLAQRPEIRSLAQGRERVQLLWQVCQIPDFRKMLTDAHLHLLSTVYRHLAGSRGTLPNEWVGKMIARLDQVAGDIDTLVQRLAHIRTWTYLAHRADWLIDAPHWQGIAHAVEDRLSDALHERLTQRFVDRRAAALMKGMREQGLVASAIEDEGQVTVDGHTVGRLEGLRFTLAASETDLGRKVLSAAARKAIEPELIRRAEAIRDAADAALTLDEADRIVWQGSPIARLCHGSHPRRPQIRLIAGEEFSPRSVAIVEKRLGRWLDDWLTARLEPLDALDAAARSETISGSARGVAFSLVEGLGSVERSIVAALVRQFDSEDHRILKRLGVRFGLSNLYVPALLKPAAIEARTRLLRIAEKRPLAIPPAGRTSVREAVAPDLAQKLGFMSFGGFMVRQDVIERLSAGLRRLARQHRVFALPLDLAGEAGVTRAELAAIIEQLGYRRVASQDAQRPDQSTEHALPAYCASPRQKERSARPQDKGQTVSVHSPFALLATLKGAS</sequence>
<dbReference type="AlphaFoldDB" id="A0A212RT50"/>
<dbReference type="PANTHER" id="PTHR12131:SF1">
    <property type="entry name" value="ATP-DEPENDENT RNA HELICASE SUPV3L1, MITOCHONDRIAL-RELATED"/>
    <property type="match status" value="1"/>
</dbReference>
<dbReference type="InterPro" id="IPR027417">
    <property type="entry name" value="P-loop_NTPase"/>
</dbReference>
<dbReference type="Pfam" id="PF00271">
    <property type="entry name" value="Helicase_C"/>
    <property type="match status" value="1"/>
</dbReference>
<evidence type="ECO:0000256" key="4">
    <source>
        <dbReference type="ARBA" id="ARBA00022840"/>
    </source>
</evidence>
<dbReference type="PROSITE" id="PS51194">
    <property type="entry name" value="HELICASE_CTER"/>
    <property type="match status" value="1"/>
</dbReference>
<evidence type="ECO:0000313" key="9">
    <source>
        <dbReference type="Proteomes" id="UP000197065"/>
    </source>
</evidence>
<dbReference type="PROSITE" id="PS51192">
    <property type="entry name" value="HELICASE_ATP_BIND_1"/>
    <property type="match status" value="1"/>
</dbReference>
<protein>
    <submittedName>
        <fullName evidence="8">ATP-dependent RNA helicase SUPV3L1/SUV3</fullName>
    </submittedName>
</protein>
<feature type="compositionally biased region" description="Basic and acidic residues" evidence="5">
    <location>
        <begin position="828"/>
        <end position="838"/>
    </location>
</feature>
<dbReference type="InterPro" id="IPR050699">
    <property type="entry name" value="RNA-DNA_Helicase"/>
</dbReference>
<dbReference type="GO" id="GO:0004386">
    <property type="term" value="F:helicase activity"/>
    <property type="evidence" value="ECO:0007669"/>
    <property type="project" value="UniProtKB-KW"/>
</dbReference>
<dbReference type="GO" id="GO:0005524">
    <property type="term" value="F:ATP binding"/>
    <property type="evidence" value="ECO:0007669"/>
    <property type="project" value="UniProtKB-KW"/>
</dbReference>
<evidence type="ECO:0000256" key="5">
    <source>
        <dbReference type="SAM" id="MobiDB-lite"/>
    </source>
</evidence>
<dbReference type="Pfam" id="PF22527">
    <property type="entry name" value="DEXQc_Suv3"/>
    <property type="match status" value="1"/>
</dbReference>
<dbReference type="PANTHER" id="PTHR12131">
    <property type="entry name" value="ATP-DEPENDENT RNA AND DNA HELICASE"/>
    <property type="match status" value="1"/>
</dbReference>
<dbReference type="InterPro" id="IPR001650">
    <property type="entry name" value="Helicase_C-like"/>
</dbReference>
<dbReference type="Gene3D" id="3.40.50.300">
    <property type="entry name" value="P-loop containing nucleotide triphosphate hydrolases"/>
    <property type="match status" value="2"/>
</dbReference>
<proteinExistence type="predicted"/>
<feature type="domain" description="Helicase ATP-binding" evidence="6">
    <location>
        <begin position="17"/>
        <end position="165"/>
    </location>
</feature>
<keyword evidence="9" id="KW-1185">Reference proteome</keyword>
<keyword evidence="1" id="KW-0547">Nucleotide-binding</keyword>
<evidence type="ECO:0000256" key="1">
    <source>
        <dbReference type="ARBA" id="ARBA00022741"/>
    </source>
</evidence>
<accession>A0A212RT50</accession>
<evidence type="ECO:0000259" key="6">
    <source>
        <dbReference type="PROSITE" id="PS51192"/>
    </source>
</evidence>
<name>A0A212RT50_9PROT</name>
<evidence type="ECO:0000313" key="8">
    <source>
        <dbReference type="EMBL" id="SNB75839.1"/>
    </source>
</evidence>
<dbReference type="InterPro" id="IPR014001">
    <property type="entry name" value="Helicase_ATP-bd"/>
</dbReference>
<dbReference type="GO" id="GO:0016787">
    <property type="term" value="F:hydrolase activity"/>
    <property type="evidence" value="ECO:0007669"/>
    <property type="project" value="UniProtKB-KW"/>
</dbReference>
<gene>
    <name evidence="8" type="ORF">SAMN07250955_11420</name>
</gene>
<keyword evidence="2" id="KW-0378">Hydrolase</keyword>
<keyword evidence="3 8" id="KW-0347">Helicase</keyword>